<organism evidence="1 2">
    <name type="scientific">Luteolibacter arcticus</name>
    <dbReference type="NCBI Taxonomy" id="1581411"/>
    <lineage>
        <taxon>Bacteria</taxon>
        <taxon>Pseudomonadati</taxon>
        <taxon>Verrucomicrobiota</taxon>
        <taxon>Verrucomicrobiia</taxon>
        <taxon>Verrucomicrobiales</taxon>
        <taxon>Verrucomicrobiaceae</taxon>
        <taxon>Luteolibacter</taxon>
    </lineage>
</organism>
<protein>
    <submittedName>
        <fullName evidence="1">Uncharacterized protein</fullName>
    </submittedName>
</protein>
<evidence type="ECO:0000313" key="2">
    <source>
        <dbReference type="Proteomes" id="UP001320876"/>
    </source>
</evidence>
<evidence type="ECO:0000313" key="1">
    <source>
        <dbReference type="EMBL" id="MCW1926265.1"/>
    </source>
</evidence>
<dbReference type="Proteomes" id="UP001320876">
    <property type="component" value="Unassembled WGS sequence"/>
</dbReference>
<sequence length="59" mass="6676">MVQLVEAMLATQQQLTTAANENDRSYYETKAAGLDLQINELTYDLYGLTHEERALVQIS</sequence>
<comment type="caution">
    <text evidence="1">The sequence shown here is derived from an EMBL/GenBank/DDBJ whole genome shotgun (WGS) entry which is preliminary data.</text>
</comment>
<name>A0ABT3GRY8_9BACT</name>
<gene>
    <name evidence="1" type="ORF">OKA05_27170</name>
</gene>
<proteinExistence type="predicted"/>
<reference evidence="1 2" key="1">
    <citation type="submission" date="2022-10" db="EMBL/GenBank/DDBJ databases">
        <title>Luteolibacter arcticus strain CCTCC AB 2014275, whole genome shotgun sequencing project.</title>
        <authorList>
            <person name="Zhao G."/>
            <person name="Shen L."/>
        </authorList>
    </citation>
    <scope>NUCLEOTIDE SEQUENCE [LARGE SCALE GENOMIC DNA]</scope>
    <source>
        <strain evidence="1 2">CCTCC AB 2014275</strain>
    </source>
</reference>
<dbReference type="RefSeq" id="WP_264490373.1">
    <property type="nucleotide sequence ID" value="NZ_JAPDDT010000023.1"/>
</dbReference>
<accession>A0ABT3GRY8</accession>
<keyword evidence="2" id="KW-1185">Reference proteome</keyword>
<dbReference type="EMBL" id="JAPDDT010000023">
    <property type="protein sequence ID" value="MCW1926265.1"/>
    <property type="molecule type" value="Genomic_DNA"/>
</dbReference>